<accession>A0AAD6XWT7</accession>
<protein>
    <submittedName>
        <fullName evidence="2">Uncharacterized protein</fullName>
    </submittedName>
</protein>
<dbReference type="Proteomes" id="UP001222325">
    <property type="component" value="Unassembled WGS sequence"/>
</dbReference>
<evidence type="ECO:0000313" key="3">
    <source>
        <dbReference type="Proteomes" id="UP001222325"/>
    </source>
</evidence>
<proteinExistence type="predicted"/>
<comment type="caution">
    <text evidence="2">The sequence shown here is derived from an EMBL/GenBank/DDBJ whole genome shotgun (WGS) entry which is preliminary data.</text>
</comment>
<dbReference type="AlphaFoldDB" id="A0AAD6XWT7"/>
<evidence type="ECO:0000256" key="1">
    <source>
        <dbReference type="SAM" id="MobiDB-lite"/>
    </source>
</evidence>
<gene>
    <name evidence="2" type="ORF">B0H15DRAFT_776299</name>
</gene>
<evidence type="ECO:0000313" key="2">
    <source>
        <dbReference type="EMBL" id="KAJ7093862.1"/>
    </source>
</evidence>
<feature type="compositionally biased region" description="Basic and acidic residues" evidence="1">
    <location>
        <begin position="26"/>
        <end position="38"/>
    </location>
</feature>
<reference evidence="2" key="1">
    <citation type="submission" date="2023-03" db="EMBL/GenBank/DDBJ databases">
        <title>Massive genome expansion in bonnet fungi (Mycena s.s.) driven by repeated elements and novel gene families across ecological guilds.</title>
        <authorList>
            <consortium name="Lawrence Berkeley National Laboratory"/>
            <person name="Harder C.B."/>
            <person name="Miyauchi S."/>
            <person name="Viragh M."/>
            <person name="Kuo A."/>
            <person name="Thoen E."/>
            <person name="Andreopoulos B."/>
            <person name="Lu D."/>
            <person name="Skrede I."/>
            <person name="Drula E."/>
            <person name="Henrissat B."/>
            <person name="Morin E."/>
            <person name="Kohler A."/>
            <person name="Barry K."/>
            <person name="LaButti K."/>
            <person name="Morin E."/>
            <person name="Salamov A."/>
            <person name="Lipzen A."/>
            <person name="Mereny Z."/>
            <person name="Hegedus B."/>
            <person name="Baldrian P."/>
            <person name="Stursova M."/>
            <person name="Weitz H."/>
            <person name="Taylor A."/>
            <person name="Grigoriev I.V."/>
            <person name="Nagy L.G."/>
            <person name="Martin F."/>
            <person name="Kauserud H."/>
        </authorList>
    </citation>
    <scope>NUCLEOTIDE SEQUENCE</scope>
    <source>
        <strain evidence="2">CBHHK173m</strain>
    </source>
</reference>
<name>A0AAD6XWT7_9AGAR</name>
<organism evidence="2 3">
    <name type="scientific">Mycena belliarum</name>
    <dbReference type="NCBI Taxonomy" id="1033014"/>
    <lineage>
        <taxon>Eukaryota</taxon>
        <taxon>Fungi</taxon>
        <taxon>Dikarya</taxon>
        <taxon>Basidiomycota</taxon>
        <taxon>Agaricomycotina</taxon>
        <taxon>Agaricomycetes</taxon>
        <taxon>Agaricomycetidae</taxon>
        <taxon>Agaricales</taxon>
        <taxon>Marasmiineae</taxon>
        <taxon>Mycenaceae</taxon>
        <taxon>Mycena</taxon>
    </lineage>
</organism>
<dbReference type="EMBL" id="JARJCN010000015">
    <property type="protein sequence ID" value="KAJ7093862.1"/>
    <property type="molecule type" value="Genomic_DNA"/>
</dbReference>
<keyword evidence="3" id="KW-1185">Reference proteome</keyword>
<feature type="compositionally biased region" description="Basic residues" evidence="1">
    <location>
        <begin position="16"/>
        <end position="25"/>
    </location>
</feature>
<feature type="region of interest" description="Disordered" evidence="1">
    <location>
        <begin position="1"/>
        <end position="38"/>
    </location>
</feature>
<feature type="region of interest" description="Disordered" evidence="1">
    <location>
        <begin position="51"/>
        <end position="78"/>
    </location>
</feature>
<sequence>MDEVIASGERPLPYAHIKRRQRRNKKITEEGQRPRPATLREHISAQRAIPTELNASDLQAAHGGYSAKGGDTRGSKKRRSLPELLGLGFELIRWDGYESRPIVDAHGRIVAALAGQPRGPDYAAAAARAFSALETERKAANFKAEMAQHRRGGYVALNVGLSYGQGQRAPSLLRNGAYGALLSRLVGNADVIRLATFASAAFALWAPSLYQYYKKYDDALHQNLPHLQRNFPKSIFSCASFNFGPNAWTFKHRDVLNLPFGWCAIQALGPFDPTQGGHLILWELRLVIEFPPGALILLPSATMTHSNVPVQEGDQRASFTQYTSGAIFRYVDNGFRTEEELAAQDPVEYKRVCEQKETRFRMGLGLLSSIDDLLKPIGKTAQQ</sequence>
<dbReference type="Gene3D" id="3.60.130.30">
    <property type="match status" value="1"/>
</dbReference>